<feature type="domain" description="Inositol polyphosphate-related phosphatase" evidence="3">
    <location>
        <begin position="17"/>
        <end position="358"/>
    </location>
</feature>
<evidence type="ECO:0000313" key="4">
    <source>
        <dbReference type="EMBL" id="KAF5734595.1"/>
    </source>
</evidence>
<dbReference type="SMART" id="SM00128">
    <property type="entry name" value="IPPc"/>
    <property type="match status" value="1"/>
</dbReference>
<dbReference type="GO" id="GO:0034485">
    <property type="term" value="F:phosphatidylinositol-3,4,5-trisphosphate 5-phosphatase activity"/>
    <property type="evidence" value="ECO:0007669"/>
    <property type="project" value="TreeGrafter"/>
</dbReference>
<comment type="similarity">
    <text evidence="1">Belongs to the inositol polyphosphate 5-phosphatase family.</text>
</comment>
<gene>
    <name evidence="4" type="ORF">HS088_TW15G00087</name>
</gene>
<dbReference type="Proteomes" id="UP000593562">
    <property type="component" value="Unassembled WGS sequence"/>
</dbReference>
<dbReference type="PANTHER" id="PTHR45666">
    <property type="entry name" value="TYPE IV INOSITOL POLYPHOSPHATE 5-PHOSPHATASE 9"/>
    <property type="match status" value="1"/>
</dbReference>
<evidence type="ECO:0000313" key="5">
    <source>
        <dbReference type="Proteomes" id="UP000593562"/>
    </source>
</evidence>
<keyword evidence="2" id="KW-0378">Hydrolase</keyword>
<evidence type="ECO:0000256" key="1">
    <source>
        <dbReference type="ARBA" id="ARBA00010768"/>
    </source>
</evidence>
<dbReference type="InterPro" id="IPR036691">
    <property type="entry name" value="Endo/exonu/phosph_ase_sf"/>
</dbReference>
<organism evidence="4 5">
    <name type="scientific">Tripterygium wilfordii</name>
    <name type="common">Thunder God vine</name>
    <dbReference type="NCBI Taxonomy" id="458696"/>
    <lineage>
        <taxon>Eukaryota</taxon>
        <taxon>Viridiplantae</taxon>
        <taxon>Streptophyta</taxon>
        <taxon>Embryophyta</taxon>
        <taxon>Tracheophyta</taxon>
        <taxon>Spermatophyta</taxon>
        <taxon>Magnoliopsida</taxon>
        <taxon>eudicotyledons</taxon>
        <taxon>Gunneridae</taxon>
        <taxon>Pentapetalae</taxon>
        <taxon>rosids</taxon>
        <taxon>fabids</taxon>
        <taxon>Celastrales</taxon>
        <taxon>Celastraceae</taxon>
        <taxon>Tripterygium</taxon>
    </lineage>
</organism>
<dbReference type="InParanoid" id="A0A7J7CKJ7"/>
<dbReference type="Pfam" id="PF22669">
    <property type="entry name" value="Exo_endo_phos2"/>
    <property type="match status" value="1"/>
</dbReference>
<proteinExistence type="inferred from homology"/>
<accession>A0A7J7CKJ7</accession>
<dbReference type="SUPFAM" id="SSF56219">
    <property type="entry name" value="DNase I-like"/>
    <property type="match status" value="1"/>
</dbReference>
<dbReference type="GO" id="GO:0004445">
    <property type="term" value="F:inositol-polyphosphate 5-phosphatase activity"/>
    <property type="evidence" value="ECO:0007669"/>
    <property type="project" value="InterPro"/>
</dbReference>
<evidence type="ECO:0000256" key="2">
    <source>
        <dbReference type="ARBA" id="ARBA00022801"/>
    </source>
</evidence>
<dbReference type="InterPro" id="IPR045849">
    <property type="entry name" value="IP5P_plant"/>
</dbReference>
<dbReference type="EMBL" id="JAAARO010000015">
    <property type="protein sequence ID" value="KAF5734595.1"/>
    <property type="molecule type" value="Genomic_DNA"/>
</dbReference>
<dbReference type="PANTHER" id="PTHR45666:SF12">
    <property type="entry name" value="TYPE IV INOSITOL POLYPHOSPHATE 5-PHOSPHATASE 9-LIKE"/>
    <property type="match status" value="1"/>
</dbReference>
<dbReference type="InterPro" id="IPR000300">
    <property type="entry name" value="IPPc"/>
</dbReference>
<dbReference type="Gene3D" id="3.60.10.10">
    <property type="entry name" value="Endonuclease/exonuclease/phosphatase"/>
    <property type="match status" value="1"/>
</dbReference>
<evidence type="ECO:0000259" key="3">
    <source>
        <dbReference type="SMART" id="SM00128"/>
    </source>
</evidence>
<protein>
    <recommendedName>
        <fullName evidence="3">Inositol polyphosphate-related phosphatase domain-containing protein</fullName>
    </recommendedName>
</protein>
<dbReference type="GO" id="GO:0004439">
    <property type="term" value="F:phosphatidylinositol-4,5-bisphosphate 5-phosphatase activity"/>
    <property type="evidence" value="ECO:0007669"/>
    <property type="project" value="TreeGrafter"/>
</dbReference>
<dbReference type="GO" id="GO:0046856">
    <property type="term" value="P:phosphatidylinositol dephosphorylation"/>
    <property type="evidence" value="ECO:0007669"/>
    <property type="project" value="InterPro"/>
</dbReference>
<keyword evidence="5" id="KW-1185">Reference proteome</keyword>
<reference evidence="4 5" key="1">
    <citation type="journal article" date="2020" name="Nat. Commun.">
        <title>Genome of Tripterygium wilfordii and identification of cytochrome P450 involved in triptolide biosynthesis.</title>
        <authorList>
            <person name="Tu L."/>
            <person name="Su P."/>
            <person name="Zhang Z."/>
            <person name="Gao L."/>
            <person name="Wang J."/>
            <person name="Hu T."/>
            <person name="Zhou J."/>
            <person name="Zhang Y."/>
            <person name="Zhao Y."/>
            <person name="Liu Y."/>
            <person name="Song Y."/>
            <person name="Tong Y."/>
            <person name="Lu Y."/>
            <person name="Yang J."/>
            <person name="Xu C."/>
            <person name="Jia M."/>
            <person name="Peters R.J."/>
            <person name="Huang L."/>
            <person name="Gao W."/>
        </authorList>
    </citation>
    <scope>NUCLEOTIDE SEQUENCE [LARGE SCALE GENOMIC DNA]</scope>
    <source>
        <strain evidence="5">cv. XIE 37</strain>
        <tissue evidence="4">Leaf</tissue>
    </source>
</reference>
<sequence length="396" mass="45630">MWHKHTDKVIDRKLPSKVIIGDGKVHKLVQQLYLKQNCTKQGMRKHMESDDMFQEIVPLNARNGLASGNRKISTRWNNIIRQAFNKATLTQAQDNKEGEYHKLYQKKDQNSAEYRKSKDNFQCLISKQMVGVFISAWVRSDIHQHIRHPSVSCVGCGIMGCLGNKGSVSVRFCLHETSFCFVCSHLASGGKEGDEIHRNTDATEILSQTRFPQGPLRNLPQKILNHDRVIWLGNLNYRIYLPEATTRSLVHKKEWNALLENDQLKAKFMKGHVFEGWKERVIEFAPTYKYYPNSGIYHGWGCRQKKKGKKRRAPAWCDRIIWFGEEGLKQIECYRAESGLSDHRPIREIFTAEIEVLSDAKEESVVALIAVMLERDPLAFSTPLMPIRRFSTASNT</sequence>
<dbReference type="AlphaFoldDB" id="A0A7J7CKJ7"/>
<name>A0A7J7CKJ7_TRIWF</name>
<comment type="caution">
    <text evidence="4">The sequence shown here is derived from an EMBL/GenBank/DDBJ whole genome shotgun (WGS) entry which is preliminary data.</text>
</comment>